<gene>
    <name evidence="1" type="ORF">CDL26_01295</name>
</gene>
<sequence length="65" mass="7813">MFDYMSVKETAEKWGLSERRVQILCSNNRIQGVIRINRMWLIPKNAEKPIDRRYIRKCEKDGAKE</sequence>
<comment type="caution">
    <text evidence="1">The sequence shown here is derived from an EMBL/GenBank/DDBJ whole genome shotgun (WGS) entry which is preliminary data.</text>
</comment>
<dbReference type="Proteomes" id="UP000234891">
    <property type="component" value="Unassembled WGS sequence"/>
</dbReference>
<dbReference type="RefSeq" id="WP_101869928.1">
    <property type="nucleotide sequence ID" value="NZ_NIHS01000001.1"/>
</dbReference>
<dbReference type="EMBL" id="NIHS01000001">
    <property type="protein sequence ID" value="PLT75321.1"/>
    <property type="molecule type" value="Genomic_DNA"/>
</dbReference>
<reference evidence="1 2" key="1">
    <citation type="journal article" date="2017" name="Genome Med.">
        <title>A novel Ruminococcus gnavus clade enriched in inflammatory bowel disease patients.</title>
        <authorList>
            <person name="Hall A.B."/>
            <person name="Yassour M."/>
            <person name="Sauk J."/>
            <person name="Garner A."/>
            <person name="Jiang X."/>
            <person name="Arthur T."/>
            <person name="Lagoudas G.K."/>
            <person name="Vatanen T."/>
            <person name="Fornelos N."/>
            <person name="Wilson R."/>
            <person name="Bertha M."/>
            <person name="Cohen M."/>
            <person name="Garber J."/>
            <person name="Khalili H."/>
            <person name="Gevers D."/>
            <person name="Ananthakrishnan A.N."/>
            <person name="Kugathasan S."/>
            <person name="Lander E.S."/>
            <person name="Blainey P."/>
            <person name="Vlamakis H."/>
            <person name="Xavier R.J."/>
            <person name="Huttenhower C."/>
        </authorList>
    </citation>
    <scope>NUCLEOTIDE SEQUENCE [LARGE SCALE GENOMIC DNA]</scope>
    <source>
        <strain evidence="1 2">RJX1124</strain>
    </source>
</reference>
<proteinExistence type="predicted"/>
<dbReference type="AlphaFoldDB" id="A0A2N5PJJ5"/>
<dbReference type="GO" id="GO:0003677">
    <property type="term" value="F:DNA binding"/>
    <property type="evidence" value="ECO:0007669"/>
    <property type="project" value="UniProtKB-KW"/>
</dbReference>
<evidence type="ECO:0000313" key="1">
    <source>
        <dbReference type="EMBL" id="PLT75321.1"/>
    </source>
</evidence>
<organism evidence="1 2">
    <name type="scientific">Mediterraneibacter gnavus</name>
    <name type="common">Ruminococcus gnavus</name>
    <dbReference type="NCBI Taxonomy" id="33038"/>
    <lineage>
        <taxon>Bacteria</taxon>
        <taxon>Bacillati</taxon>
        <taxon>Bacillota</taxon>
        <taxon>Clostridia</taxon>
        <taxon>Lachnospirales</taxon>
        <taxon>Lachnospiraceae</taxon>
        <taxon>Mediterraneibacter</taxon>
    </lineage>
</organism>
<name>A0A2N5PJJ5_MEDGN</name>
<accession>A0A2N5PJJ5</accession>
<protein>
    <submittedName>
        <fullName evidence="1">DNA-binding protein</fullName>
    </submittedName>
</protein>
<keyword evidence="1" id="KW-0238">DNA-binding</keyword>
<evidence type="ECO:0000313" key="2">
    <source>
        <dbReference type="Proteomes" id="UP000234891"/>
    </source>
</evidence>